<keyword evidence="6 7" id="KW-0067">ATP-binding</keyword>
<feature type="binding site" evidence="7">
    <location>
        <position position="42"/>
    </location>
    <ligand>
        <name>ATP</name>
        <dbReference type="ChEBI" id="CHEBI:30616"/>
    </ligand>
</feature>
<dbReference type="PROSITE" id="PS00107">
    <property type="entry name" value="PROTEIN_KINASE_ATP"/>
    <property type="match status" value="1"/>
</dbReference>
<dbReference type="GO" id="GO:0004674">
    <property type="term" value="F:protein serine/threonine kinase activity"/>
    <property type="evidence" value="ECO:0007669"/>
    <property type="project" value="UniProtKB-EC"/>
</dbReference>
<dbReference type="RefSeq" id="WP_382360433.1">
    <property type="nucleotide sequence ID" value="NZ_JBHLWV010000011.1"/>
</dbReference>
<dbReference type="Pfam" id="PF00069">
    <property type="entry name" value="Pkinase"/>
    <property type="match status" value="1"/>
</dbReference>
<feature type="compositionally biased region" description="Polar residues" evidence="8">
    <location>
        <begin position="351"/>
        <end position="363"/>
    </location>
</feature>
<accession>A0ABV6H4J2</accession>
<evidence type="ECO:0000256" key="5">
    <source>
        <dbReference type="ARBA" id="ARBA00022777"/>
    </source>
</evidence>
<dbReference type="InterPro" id="IPR008271">
    <property type="entry name" value="Ser/Thr_kinase_AS"/>
</dbReference>
<evidence type="ECO:0000256" key="7">
    <source>
        <dbReference type="PROSITE-ProRule" id="PRU10141"/>
    </source>
</evidence>
<evidence type="ECO:0000256" key="3">
    <source>
        <dbReference type="ARBA" id="ARBA00022679"/>
    </source>
</evidence>
<keyword evidence="3 11" id="KW-0808">Transferase</keyword>
<dbReference type="InterPro" id="IPR017441">
    <property type="entry name" value="Protein_kinase_ATP_BS"/>
</dbReference>
<dbReference type="Proteomes" id="UP001589783">
    <property type="component" value="Unassembled WGS sequence"/>
</dbReference>
<dbReference type="CDD" id="cd14014">
    <property type="entry name" value="STKc_PknB_like"/>
    <property type="match status" value="1"/>
</dbReference>
<sequence>MPGERVGTRFGPYRLDALLGAGGMGEVYRAYDTAKDRVVALKLLNPALARDPVYRERFRRESQTAARLGEPHIIPIHDWGEVDGVLFIDMRLVQGGDLRGLLRYARRLPPPRAVALLEQIAAALDAAHAQRLIHRDVKPENILVTDRDFAYLVDFGIADSAGDTRLTEVGGAIGSVAYMAPELFDGHPAGPASDVYALACVLCECLTGQVPFPAATVGAAIKAAVTTPPPLVSTLVPELSPAWDPVIVRGLSPDPRRRFGSAGELMTAAAQAARATGAPYGTVPTPFAPTPLAPTPLAPTALVPAPPTKKFWGLPVLIGIVALVLALAVGALIAVTAFDADGSGEGAQAPLTASTAVSETPGRTSASLAPSSSPPTSSPSSNTVRTYPAPTPDVVVSADPSAPGYVPPPPPIDEAQYFAQFGAFNYLDTARQTASEHYGSVIVDGSLVGLRTRYAVVRPTRSWAEAERVCAKFGAGQCYPQRRVG</sequence>
<dbReference type="PROSITE" id="PS50011">
    <property type="entry name" value="PROTEIN_KINASE_DOM"/>
    <property type="match status" value="1"/>
</dbReference>
<evidence type="ECO:0000256" key="9">
    <source>
        <dbReference type="SAM" id="Phobius"/>
    </source>
</evidence>
<proteinExistence type="predicted"/>
<dbReference type="InterPro" id="IPR000719">
    <property type="entry name" value="Prot_kinase_dom"/>
</dbReference>
<keyword evidence="4 7" id="KW-0547">Nucleotide-binding</keyword>
<feature type="region of interest" description="Disordered" evidence="8">
    <location>
        <begin position="344"/>
        <end position="393"/>
    </location>
</feature>
<dbReference type="Gene3D" id="1.10.510.10">
    <property type="entry name" value="Transferase(Phosphotransferase) domain 1"/>
    <property type="match status" value="1"/>
</dbReference>
<name>A0ABV6H4J2_9ACTN</name>
<dbReference type="PROSITE" id="PS00108">
    <property type="entry name" value="PROTEIN_KINASE_ST"/>
    <property type="match status" value="1"/>
</dbReference>
<keyword evidence="9" id="KW-0812">Transmembrane</keyword>
<dbReference type="SUPFAM" id="SSF56112">
    <property type="entry name" value="Protein kinase-like (PK-like)"/>
    <property type="match status" value="1"/>
</dbReference>
<dbReference type="EC" id="2.7.11.1" evidence="1"/>
<evidence type="ECO:0000313" key="11">
    <source>
        <dbReference type="EMBL" id="MFC0313725.1"/>
    </source>
</evidence>
<keyword evidence="9" id="KW-1133">Transmembrane helix</keyword>
<dbReference type="EMBL" id="JBHLWV010000011">
    <property type="protein sequence ID" value="MFC0313725.1"/>
    <property type="molecule type" value="Genomic_DNA"/>
</dbReference>
<dbReference type="PANTHER" id="PTHR43289">
    <property type="entry name" value="MITOGEN-ACTIVATED PROTEIN KINASE KINASE KINASE 20-RELATED"/>
    <property type="match status" value="1"/>
</dbReference>
<keyword evidence="9" id="KW-0472">Membrane</keyword>
<keyword evidence="2" id="KW-0723">Serine/threonine-protein kinase</keyword>
<comment type="caution">
    <text evidence="11">The sequence shown here is derived from an EMBL/GenBank/DDBJ whole genome shotgun (WGS) entry which is preliminary data.</text>
</comment>
<protein>
    <recommendedName>
        <fullName evidence="1">non-specific serine/threonine protein kinase</fullName>
        <ecNumber evidence="1">2.7.11.1</ecNumber>
    </recommendedName>
</protein>
<evidence type="ECO:0000256" key="6">
    <source>
        <dbReference type="ARBA" id="ARBA00022840"/>
    </source>
</evidence>
<evidence type="ECO:0000313" key="12">
    <source>
        <dbReference type="Proteomes" id="UP001589783"/>
    </source>
</evidence>
<organism evidence="11 12">
    <name type="scientific">Gordonia phosphorivorans</name>
    <dbReference type="NCBI Taxonomy" id="1056982"/>
    <lineage>
        <taxon>Bacteria</taxon>
        <taxon>Bacillati</taxon>
        <taxon>Actinomycetota</taxon>
        <taxon>Actinomycetes</taxon>
        <taxon>Mycobacteriales</taxon>
        <taxon>Gordoniaceae</taxon>
        <taxon>Gordonia</taxon>
    </lineage>
</organism>
<dbReference type="Gene3D" id="3.30.200.20">
    <property type="entry name" value="Phosphorylase Kinase, domain 1"/>
    <property type="match status" value="1"/>
</dbReference>
<dbReference type="PANTHER" id="PTHR43289:SF6">
    <property type="entry name" value="SERINE_THREONINE-PROTEIN KINASE NEKL-3"/>
    <property type="match status" value="1"/>
</dbReference>
<evidence type="ECO:0000256" key="8">
    <source>
        <dbReference type="SAM" id="MobiDB-lite"/>
    </source>
</evidence>
<keyword evidence="12" id="KW-1185">Reference proteome</keyword>
<evidence type="ECO:0000259" key="10">
    <source>
        <dbReference type="PROSITE" id="PS50011"/>
    </source>
</evidence>
<evidence type="ECO:0000256" key="4">
    <source>
        <dbReference type="ARBA" id="ARBA00022741"/>
    </source>
</evidence>
<feature type="transmembrane region" description="Helical" evidence="9">
    <location>
        <begin position="312"/>
        <end position="338"/>
    </location>
</feature>
<reference evidence="11 12" key="1">
    <citation type="submission" date="2024-09" db="EMBL/GenBank/DDBJ databases">
        <authorList>
            <person name="Sun Q."/>
            <person name="Mori K."/>
        </authorList>
    </citation>
    <scope>NUCLEOTIDE SEQUENCE [LARGE SCALE GENOMIC DNA]</scope>
    <source>
        <strain evidence="11 12">CCM 7957</strain>
    </source>
</reference>
<keyword evidence="5 11" id="KW-0418">Kinase</keyword>
<gene>
    <name evidence="11" type="ORF">ACFFJD_02505</name>
</gene>
<feature type="domain" description="Protein kinase" evidence="10">
    <location>
        <begin position="13"/>
        <end position="270"/>
    </location>
</feature>
<evidence type="ECO:0000256" key="2">
    <source>
        <dbReference type="ARBA" id="ARBA00022527"/>
    </source>
</evidence>
<dbReference type="SMART" id="SM00220">
    <property type="entry name" value="S_TKc"/>
    <property type="match status" value="1"/>
</dbReference>
<evidence type="ECO:0000256" key="1">
    <source>
        <dbReference type="ARBA" id="ARBA00012513"/>
    </source>
</evidence>
<dbReference type="InterPro" id="IPR011009">
    <property type="entry name" value="Kinase-like_dom_sf"/>
</dbReference>